<organism evidence="1 2">
    <name type="scientific">Bacillus mycoides</name>
    <dbReference type="NCBI Taxonomy" id="1405"/>
    <lineage>
        <taxon>Bacteria</taxon>
        <taxon>Bacillati</taxon>
        <taxon>Bacillota</taxon>
        <taxon>Bacilli</taxon>
        <taxon>Bacillales</taxon>
        <taxon>Bacillaceae</taxon>
        <taxon>Bacillus</taxon>
        <taxon>Bacillus cereus group</taxon>
    </lineage>
</organism>
<dbReference type="AlphaFoldDB" id="A0A1C4B904"/>
<sequence>MDKYNFKNIDDGIRILLPFDIRNIVGAFVWFIMNFLLLIVIFIFPPIYNVYFYLALPFFVVCNLWGIWIFINKPRQPQLQHLLYSGFVGTSISFCSFIGVQKIAYELVGLESPLFFILSFIVYCLVVYKSVQLWIKYFTARLMGINDQKVKFSKIGVFSGVGYIVGQISIGILSQDSLAILLIILLSFFSVIFLFASVHVYFYFDFKKHFIITGHSKMTQAQQKSNLTRKERRRK</sequence>
<evidence type="ECO:0000313" key="1">
    <source>
        <dbReference type="EMBL" id="OFD97862.1"/>
    </source>
</evidence>
<comment type="caution">
    <text evidence="1">The sequence shown here is derived from an EMBL/GenBank/DDBJ whole genome shotgun (WGS) entry which is preliminary data.</text>
</comment>
<dbReference type="RefSeq" id="WP_002158921.1">
    <property type="nucleotide sequence ID" value="NZ_CP035974.1"/>
</dbReference>
<protein>
    <submittedName>
        <fullName evidence="1">Membrane protein</fullName>
    </submittedName>
</protein>
<accession>A0A1C4B904</accession>
<dbReference type="Proteomes" id="UP000175835">
    <property type="component" value="Unassembled WGS sequence"/>
</dbReference>
<dbReference type="PATRIC" id="fig|86662.23.peg.1143"/>
<gene>
    <name evidence="1" type="ORF">BWGOE11_12270</name>
</gene>
<evidence type="ECO:0000313" key="2">
    <source>
        <dbReference type="Proteomes" id="UP000175835"/>
    </source>
</evidence>
<proteinExistence type="predicted"/>
<name>A0A1C4B904_BACMY</name>
<dbReference type="EMBL" id="LXLX01000021">
    <property type="protein sequence ID" value="OFD97862.1"/>
    <property type="molecule type" value="Genomic_DNA"/>
</dbReference>
<reference evidence="1 2" key="1">
    <citation type="submission" date="2016-05" db="EMBL/GenBank/DDBJ databases">
        <title>Bacillus thuringiensis and Bacillus weihenstephanensis as novel biocontrol agents of wilt causing Verticillium species.</title>
        <authorList>
            <person name="Hollensteiner J."/>
            <person name="Wemheuer F."/>
            <person name="Harting R."/>
            <person name="Kolarzyk A."/>
            <person name="Diaz-Valerio S."/>
            <person name="Poehlein A."/>
            <person name="Brzuszkiewicz E."/>
            <person name="Nesemann K."/>
            <person name="Braus-Stromeyer S."/>
            <person name="Braus G."/>
            <person name="Daniel R."/>
            <person name="Liesegang H."/>
        </authorList>
    </citation>
    <scope>NUCLEOTIDE SEQUENCE [LARGE SCALE GENOMIC DNA]</scope>
    <source>
        <strain evidence="1 2">GOE11</strain>
    </source>
</reference>